<evidence type="ECO:0000313" key="2">
    <source>
        <dbReference type="Proteomes" id="UP000092124"/>
    </source>
</evidence>
<protein>
    <submittedName>
        <fullName evidence="1">Uncharacterized protein</fullName>
    </submittedName>
</protein>
<dbReference type="OrthoDB" id="120976at2759"/>
<dbReference type="AlphaFoldDB" id="A0A1A6HA98"/>
<organism evidence="1 2">
    <name type="scientific">Neotoma lepida</name>
    <name type="common">Desert woodrat</name>
    <dbReference type="NCBI Taxonomy" id="56216"/>
    <lineage>
        <taxon>Eukaryota</taxon>
        <taxon>Metazoa</taxon>
        <taxon>Chordata</taxon>
        <taxon>Craniata</taxon>
        <taxon>Vertebrata</taxon>
        <taxon>Euteleostomi</taxon>
        <taxon>Mammalia</taxon>
        <taxon>Eutheria</taxon>
        <taxon>Euarchontoglires</taxon>
        <taxon>Glires</taxon>
        <taxon>Rodentia</taxon>
        <taxon>Myomorpha</taxon>
        <taxon>Muroidea</taxon>
        <taxon>Cricetidae</taxon>
        <taxon>Neotominae</taxon>
        <taxon>Neotoma</taxon>
    </lineage>
</organism>
<accession>A0A1A6HA98</accession>
<sequence>TALGLAQSLPPQLRVLCLPSSHLGPEGAQCLARALEQCPNIEEFSLISCKIDDQAAKHLATSLMLCPALEEIL</sequence>
<comment type="caution">
    <text evidence="1">The sequence shown here is derived from an EMBL/GenBank/DDBJ whole genome shotgun (WGS) entry which is preliminary data.</text>
</comment>
<gene>
    <name evidence="1" type="ORF">A6R68_14216</name>
</gene>
<dbReference type="EMBL" id="LZPO01043406">
    <property type="protein sequence ID" value="OBS75219.1"/>
    <property type="molecule type" value="Genomic_DNA"/>
</dbReference>
<keyword evidence="2" id="KW-1185">Reference proteome</keyword>
<dbReference type="STRING" id="56216.A0A1A6HA98"/>
<dbReference type="InterPro" id="IPR032675">
    <property type="entry name" value="LRR_dom_sf"/>
</dbReference>
<dbReference type="Proteomes" id="UP000092124">
    <property type="component" value="Unassembled WGS sequence"/>
</dbReference>
<proteinExistence type="predicted"/>
<feature type="non-terminal residue" evidence="1">
    <location>
        <position position="1"/>
    </location>
</feature>
<dbReference type="Gene3D" id="3.80.10.10">
    <property type="entry name" value="Ribonuclease Inhibitor"/>
    <property type="match status" value="1"/>
</dbReference>
<reference evidence="1 2" key="1">
    <citation type="submission" date="2016-06" db="EMBL/GenBank/DDBJ databases">
        <title>The Draft Genome Sequence and Annotation of the Desert Woodrat Neotoma lepida.</title>
        <authorList>
            <person name="Campbell M."/>
            <person name="Oakeson K.F."/>
            <person name="Yandell M."/>
            <person name="Halpert J.R."/>
            <person name="Dearing D."/>
        </authorList>
    </citation>
    <scope>NUCLEOTIDE SEQUENCE [LARGE SCALE GENOMIC DNA]</scope>
    <source>
        <strain evidence="1">417</strain>
        <tissue evidence="1">Liver</tissue>
    </source>
</reference>
<dbReference type="SUPFAM" id="SSF52047">
    <property type="entry name" value="RNI-like"/>
    <property type="match status" value="1"/>
</dbReference>
<evidence type="ECO:0000313" key="1">
    <source>
        <dbReference type="EMBL" id="OBS75219.1"/>
    </source>
</evidence>
<name>A0A1A6HA98_NEOLE</name>